<feature type="chain" id="PRO_5002152506" evidence="1">
    <location>
        <begin position="24"/>
        <end position="144"/>
    </location>
</feature>
<dbReference type="Proteomes" id="UP000031668">
    <property type="component" value="Unassembled WGS sequence"/>
</dbReference>
<sequence>MSGMVSSSLVKIIVFSVISSIACQRARDCDRADVCSLRTLESLREAIEIINTNMHNISTIAKRISSDRYSIEYGLRHLVIYEMIRLSPTNNKWMENQIFSVRSLKRLCKQLRRMLEFGFKINDCYCFKIAKELHDCVVNRWVIV</sequence>
<evidence type="ECO:0000313" key="3">
    <source>
        <dbReference type="Proteomes" id="UP000031668"/>
    </source>
</evidence>
<reference evidence="2 3" key="1">
    <citation type="journal article" date="2014" name="Genome Biol. Evol.">
        <title>The genome of the myxosporean Thelohanellus kitauei shows adaptations to nutrient acquisition within its fish host.</title>
        <authorList>
            <person name="Yang Y."/>
            <person name="Xiong J."/>
            <person name="Zhou Z."/>
            <person name="Huo F."/>
            <person name="Miao W."/>
            <person name="Ran C."/>
            <person name="Liu Y."/>
            <person name="Zhang J."/>
            <person name="Feng J."/>
            <person name="Wang M."/>
            <person name="Wang M."/>
            <person name="Wang L."/>
            <person name="Yao B."/>
        </authorList>
    </citation>
    <scope>NUCLEOTIDE SEQUENCE [LARGE SCALE GENOMIC DNA]</scope>
    <source>
        <strain evidence="2">Wuqing</strain>
    </source>
</reference>
<protein>
    <submittedName>
        <fullName evidence="2">Uncharacterized protein</fullName>
    </submittedName>
</protein>
<evidence type="ECO:0000256" key="1">
    <source>
        <dbReference type="SAM" id="SignalP"/>
    </source>
</evidence>
<dbReference type="AlphaFoldDB" id="A0A0C2MSK8"/>
<name>A0A0C2MSK8_THEKT</name>
<comment type="caution">
    <text evidence="2">The sequence shown here is derived from an EMBL/GenBank/DDBJ whole genome shotgun (WGS) entry which is preliminary data.</text>
</comment>
<evidence type="ECO:0000313" key="2">
    <source>
        <dbReference type="EMBL" id="KII70286.1"/>
    </source>
</evidence>
<organism evidence="2 3">
    <name type="scientific">Thelohanellus kitauei</name>
    <name type="common">Myxosporean</name>
    <dbReference type="NCBI Taxonomy" id="669202"/>
    <lineage>
        <taxon>Eukaryota</taxon>
        <taxon>Metazoa</taxon>
        <taxon>Cnidaria</taxon>
        <taxon>Myxozoa</taxon>
        <taxon>Myxosporea</taxon>
        <taxon>Bivalvulida</taxon>
        <taxon>Platysporina</taxon>
        <taxon>Myxobolidae</taxon>
        <taxon>Thelohanellus</taxon>
    </lineage>
</organism>
<dbReference type="EMBL" id="JWZT01002103">
    <property type="protein sequence ID" value="KII70286.1"/>
    <property type="molecule type" value="Genomic_DNA"/>
</dbReference>
<feature type="signal peptide" evidence="1">
    <location>
        <begin position="1"/>
        <end position="23"/>
    </location>
</feature>
<accession>A0A0C2MSK8</accession>
<keyword evidence="1" id="KW-0732">Signal</keyword>
<keyword evidence="3" id="KW-1185">Reference proteome</keyword>
<proteinExistence type="predicted"/>
<gene>
    <name evidence="2" type="ORF">RF11_10716</name>
</gene>